<dbReference type="Gene3D" id="1.10.10.10">
    <property type="entry name" value="Winged helix-like DNA-binding domain superfamily/Winged helix DNA-binding domain"/>
    <property type="match status" value="1"/>
</dbReference>
<dbReference type="PANTHER" id="PTHR10815:SF13">
    <property type="entry name" value="METHYLATED-DNA--PROTEIN-CYSTEINE METHYLTRANSFERASE"/>
    <property type="match status" value="1"/>
</dbReference>
<dbReference type="OrthoDB" id="1907495at2759"/>
<dbReference type="InterPro" id="IPR036388">
    <property type="entry name" value="WH-like_DNA-bd_sf"/>
</dbReference>
<gene>
    <name evidence="13" type="ORF">INT46_011448</name>
</gene>
<evidence type="ECO:0000256" key="7">
    <source>
        <dbReference type="ARBA" id="ARBA00022763"/>
    </source>
</evidence>
<comment type="caution">
    <text evidence="13">The sequence shown here is derived from an EMBL/GenBank/DDBJ whole genome shotgun (WGS) entry which is preliminary data.</text>
</comment>
<name>A0A8H7REJ3_9FUNG</name>
<evidence type="ECO:0000256" key="9">
    <source>
        <dbReference type="ARBA" id="ARBA00030795"/>
    </source>
</evidence>
<keyword evidence="8" id="KW-0234">DNA repair</keyword>
<dbReference type="InterPro" id="IPR001497">
    <property type="entry name" value="MethylDNA_cys_MeTrfase_AS"/>
</dbReference>
<dbReference type="CDD" id="cd06445">
    <property type="entry name" value="ATase"/>
    <property type="match status" value="1"/>
</dbReference>
<comment type="similarity">
    <text evidence="2">Belongs to the MGMT family.</text>
</comment>
<evidence type="ECO:0000256" key="1">
    <source>
        <dbReference type="ARBA" id="ARBA00001286"/>
    </source>
</evidence>
<dbReference type="PANTHER" id="PTHR10815">
    <property type="entry name" value="METHYLATED-DNA--PROTEIN-CYSTEINE METHYLTRANSFERASE"/>
    <property type="match status" value="1"/>
</dbReference>
<dbReference type="InterPro" id="IPR014048">
    <property type="entry name" value="MethylDNA_cys_MeTrfase_DNA-bd"/>
</dbReference>
<dbReference type="EMBL" id="JAEPRC010000102">
    <property type="protein sequence ID" value="KAG2209050.1"/>
    <property type="molecule type" value="Genomic_DNA"/>
</dbReference>
<evidence type="ECO:0000259" key="12">
    <source>
        <dbReference type="Pfam" id="PF01035"/>
    </source>
</evidence>
<dbReference type="NCBIfam" id="TIGR00589">
    <property type="entry name" value="ogt"/>
    <property type="match status" value="1"/>
</dbReference>
<evidence type="ECO:0000313" key="14">
    <source>
        <dbReference type="Proteomes" id="UP000650833"/>
    </source>
</evidence>
<evidence type="ECO:0000256" key="10">
    <source>
        <dbReference type="ARBA" id="ARBA00031621"/>
    </source>
</evidence>
<keyword evidence="6" id="KW-0808">Transferase</keyword>
<evidence type="ECO:0000256" key="6">
    <source>
        <dbReference type="ARBA" id="ARBA00022679"/>
    </source>
</evidence>
<evidence type="ECO:0000256" key="2">
    <source>
        <dbReference type="ARBA" id="ARBA00008711"/>
    </source>
</evidence>
<keyword evidence="14" id="KW-1185">Reference proteome</keyword>
<dbReference type="PROSITE" id="PS00374">
    <property type="entry name" value="MGMT"/>
    <property type="match status" value="1"/>
</dbReference>
<accession>A0A8H7REJ3</accession>
<dbReference type="GO" id="GO:0032259">
    <property type="term" value="P:methylation"/>
    <property type="evidence" value="ECO:0007669"/>
    <property type="project" value="UniProtKB-KW"/>
</dbReference>
<reference evidence="13" key="1">
    <citation type="submission" date="2020-12" db="EMBL/GenBank/DDBJ databases">
        <title>Metabolic potential, ecology and presence of endohyphal bacteria is reflected in genomic diversity of Mucoromycotina.</title>
        <authorList>
            <person name="Muszewska A."/>
            <person name="Okrasinska A."/>
            <person name="Steczkiewicz K."/>
            <person name="Drgas O."/>
            <person name="Orlowska M."/>
            <person name="Perlinska-Lenart U."/>
            <person name="Aleksandrzak-Piekarczyk T."/>
            <person name="Szatraj K."/>
            <person name="Zielenkiewicz U."/>
            <person name="Pilsyk S."/>
            <person name="Malc E."/>
            <person name="Mieczkowski P."/>
            <person name="Kruszewska J.S."/>
            <person name="Biernat P."/>
            <person name="Pawlowska J."/>
        </authorList>
    </citation>
    <scope>NUCLEOTIDE SEQUENCE</scope>
    <source>
        <strain evidence="13">CBS 226.32</strain>
    </source>
</reference>
<dbReference type="EC" id="2.1.1.63" evidence="3"/>
<evidence type="ECO:0000256" key="3">
    <source>
        <dbReference type="ARBA" id="ARBA00011918"/>
    </source>
</evidence>
<feature type="domain" description="Methylated-DNA-[protein]-cysteine S-methyltransferase DNA binding" evidence="12">
    <location>
        <begin position="72"/>
        <end position="156"/>
    </location>
</feature>
<protein>
    <recommendedName>
        <fullName evidence="4">Methylated-DNA--protein-cysteine methyltransferase</fullName>
        <ecNumber evidence="3">2.1.1.63</ecNumber>
    </recommendedName>
    <alternativeName>
        <fullName evidence="9">6-O-methylguanine-DNA methyltransferase</fullName>
    </alternativeName>
    <alternativeName>
        <fullName evidence="10">O-6-methylguanine-DNA-alkyltransferase</fullName>
    </alternativeName>
</protein>
<keyword evidence="7" id="KW-0227">DNA damage</keyword>
<evidence type="ECO:0000256" key="11">
    <source>
        <dbReference type="ARBA" id="ARBA00049348"/>
    </source>
</evidence>
<evidence type="ECO:0000256" key="5">
    <source>
        <dbReference type="ARBA" id="ARBA00022603"/>
    </source>
</evidence>
<sequence>MTQLRTRNSKSEAPISSTLKKAIQKKSASNMKSIVQTFVAKDKDIKTVTKYPKSQMERSEFINLKTGKRVTPFQYKVYDLVLQIPEGQVTSYKVLSDTLKSAPRAVGQALRQNPFCPLPVPCHRVIATDYSLGGFAGGSGDHQLTANKKAKLEAEGCVFGDSYMYNHDINGSKAFFKDFVIKSN</sequence>
<organism evidence="13 14">
    <name type="scientific">Mucor plumbeus</name>
    <dbReference type="NCBI Taxonomy" id="97098"/>
    <lineage>
        <taxon>Eukaryota</taxon>
        <taxon>Fungi</taxon>
        <taxon>Fungi incertae sedis</taxon>
        <taxon>Mucoromycota</taxon>
        <taxon>Mucoromycotina</taxon>
        <taxon>Mucoromycetes</taxon>
        <taxon>Mucorales</taxon>
        <taxon>Mucorineae</taxon>
        <taxon>Mucoraceae</taxon>
        <taxon>Mucor</taxon>
    </lineage>
</organism>
<evidence type="ECO:0000256" key="8">
    <source>
        <dbReference type="ARBA" id="ARBA00023204"/>
    </source>
</evidence>
<evidence type="ECO:0000256" key="4">
    <source>
        <dbReference type="ARBA" id="ARBA00015377"/>
    </source>
</evidence>
<dbReference type="InterPro" id="IPR036217">
    <property type="entry name" value="MethylDNA_cys_MeTrfase_DNAb"/>
</dbReference>
<dbReference type="GO" id="GO:0003908">
    <property type="term" value="F:methylated-DNA-[protein]-cysteine S-methyltransferase activity"/>
    <property type="evidence" value="ECO:0007669"/>
    <property type="project" value="UniProtKB-EC"/>
</dbReference>
<dbReference type="AlphaFoldDB" id="A0A8H7REJ3"/>
<proteinExistence type="inferred from homology"/>
<comment type="catalytic activity">
    <reaction evidence="1">
        <text>a 4-O-methyl-thymidine in DNA + L-cysteinyl-[protein] = a thymidine in DNA + S-methyl-L-cysteinyl-[protein]</text>
        <dbReference type="Rhea" id="RHEA:53428"/>
        <dbReference type="Rhea" id="RHEA-COMP:10131"/>
        <dbReference type="Rhea" id="RHEA-COMP:10132"/>
        <dbReference type="Rhea" id="RHEA-COMP:13555"/>
        <dbReference type="Rhea" id="RHEA-COMP:13556"/>
        <dbReference type="ChEBI" id="CHEBI:29950"/>
        <dbReference type="ChEBI" id="CHEBI:82612"/>
        <dbReference type="ChEBI" id="CHEBI:137386"/>
        <dbReference type="ChEBI" id="CHEBI:137387"/>
        <dbReference type="EC" id="2.1.1.63"/>
    </reaction>
</comment>
<dbReference type="SUPFAM" id="SSF46767">
    <property type="entry name" value="Methylated DNA-protein cysteine methyltransferase, C-terminal domain"/>
    <property type="match status" value="1"/>
</dbReference>
<dbReference type="Pfam" id="PF01035">
    <property type="entry name" value="DNA_binding_1"/>
    <property type="match status" value="1"/>
</dbReference>
<comment type="catalytic activity">
    <reaction evidence="11">
        <text>a 6-O-methyl-2'-deoxyguanosine in DNA + L-cysteinyl-[protein] = S-methyl-L-cysteinyl-[protein] + a 2'-deoxyguanosine in DNA</text>
        <dbReference type="Rhea" id="RHEA:24000"/>
        <dbReference type="Rhea" id="RHEA-COMP:10131"/>
        <dbReference type="Rhea" id="RHEA-COMP:10132"/>
        <dbReference type="Rhea" id="RHEA-COMP:11367"/>
        <dbReference type="Rhea" id="RHEA-COMP:11368"/>
        <dbReference type="ChEBI" id="CHEBI:29950"/>
        <dbReference type="ChEBI" id="CHEBI:82612"/>
        <dbReference type="ChEBI" id="CHEBI:85445"/>
        <dbReference type="ChEBI" id="CHEBI:85448"/>
        <dbReference type="EC" id="2.1.1.63"/>
    </reaction>
</comment>
<evidence type="ECO:0000313" key="13">
    <source>
        <dbReference type="EMBL" id="KAG2209050.1"/>
    </source>
</evidence>
<dbReference type="Proteomes" id="UP000650833">
    <property type="component" value="Unassembled WGS sequence"/>
</dbReference>
<dbReference type="GO" id="GO:0006281">
    <property type="term" value="P:DNA repair"/>
    <property type="evidence" value="ECO:0007669"/>
    <property type="project" value="UniProtKB-KW"/>
</dbReference>
<keyword evidence="5" id="KW-0489">Methyltransferase</keyword>